<accession>A0A075FMD3</accession>
<name>A0A075FMD3_9EURY</name>
<evidence type="ECO:0008006" key="3">
    <source>
        <dbReference type="Google" id="ProtNLM"/>
    </source>
</evidence>
<feature type="transmembrane region" description="Helical" evidence="1">
    <location>
        <begin position="69"/>
        <end position="93"/>
    </location>
</feature>
<feature type="transmembrane region" description="Helical" evidence="1">
    <location>
        <begin position="38"/>
        <end position="63"/>
    </location>
</feature>
<keyword evidence="1" id="KW-0812">Transmembrane</keyword>
<dbReference type="AlphaFoldDB" id="A0A075FMD3"/>
<dbReference type="PROSITE" id="PS00018">
    <property type="entry name" value="EF_HAND_1"/>
    <property type="match status" value="1"/>
</dbReference>
<evidence type="ECO:0000313" key="2">
    <source>
        <dbReference type="EMBL" id="AIE92549.1"/>
    </source>
</evidence>
<dbReference type="InterPro" id="IPR018247">
    <property type="entry name" value="EF_Hand_1_Ca_BS"/>
</dbReference>
<protein>
    <recommendedName>
        <fullName evidence="3">EF-hand domain-containing protein</fullName>
    </recommendedName>
</protein>
<keyword evidence="1" id="KW-0472">Membrane</keyword>
<keyword evidence="1" id="KW-1133">Transmembrane helix</keyword>
<organism evidence="2">
    <name type="scientific">uncultured marine group II/III euryarchaeote AD1000_24_F05</name>
    <dbReference type="NCBI Taxonomy" id="1457742"/>
    <lineage>
        <taxon>Archaea</taxon>
        <taxon>Methanobacteriati</taxon>
        <taxon>Methanobacteriota</taxon>
        <taxon>environmental samples</taxon>
    </lineage>
</organism>
<evidence type="ECO:0000256" key="1">
    <source>
        <dbReference type="SAM" id="Phobius"/>
    </source>
</evidence>
<proteinExistence type="predicted"/>
<reference evidence="2" key="1">
    <citation type="journal article" date="2014" name="Genome Biol. Evol.">
        <title>Pangenome evidence for extensive interdomain horizontal transfer affecting lineage core and shell genes in uncultured planktonic thaumarchaeota and euryarchaeota.</title>
        <authorList>
            <person name="Deschamps P."/>
            <person name="Zivanovic Y."/>
            <person name="Moreira D."/>
            <person name="Rodriguez-Valera F."/>
            <person name="Lopez-Garcia P."/>
        </authorList>
    </citation>
    <scope>NUCLEOTIDE SEQUENCE</scope>
</reference>
<dbReference type="EMBL" id="KF900369">
    <property type="protein sequence ID" value="AIE92549.1"/>
    <property type="molecule type" value="Genomic_DNA"/>
</dbReference>
<sequence length="238" mass="26909">MKVNLIPAQNMSDEELLRHAKIRYPNIAFKRGDKPKSFFFNIVYSLIWLALVLAVSAAGYLFVSPYCGFGAILSLLMLKGLLDVLMGNTVLVADGESLVFRNTKEKTKRDLLMQKKMIQKLSVLDKDEVDQKLDSLISEILTDYGENNQEKAFAIASLFNMDKNKDGQLSEAEMWDTGYDDILSSFGLEENENLMKENENLAKQILLYLDSNPNATSKNIVEMFSNGSSKEDKYDPFS</sequence>